<organism evidence="1">
    <name type="scientific">Mycobacterium kansasii</name>
    <dbReference type="NCBI Taxonomy" id="1768"/>
    <lineage>
        <taxon>Bacteria</taxon>
        <taxon>Bacillati</taxon>
        <taxon>Actinomycetota</taxon>
        <taxon>Actinomycetes</taxon>
        <taxon>Mycobacteriales</taxon>
        <taxon>Mycobacteriaceae</taxon>
        <taxon>Mycobacterium</taxon>
    </lineage>
</organism>
<sequence length="49" mass="4963">MDQLYVAVAVTMTSCDSEMKTGGKSSTAGNAGARTAVMGSNLVPNLLGR</sequence>
<proteinExistence type="predicted"/>
<dbReference type="AlphaFoldDB" id="A0A653EHI9"/>
<name>A0A653EHI9_MYCKA</name>
<gene>
    <name evidence="1" type="ORF">BIN_B_00656</name>
</gene>
<evidence type="ECO:0008006" key="2">
    <source>
        <dbReference type="Google" id="ProtNLM"/>
    </source>
</evidence>
<accession>A0A653EHI9</accession>
<evidence type="ECO:0000313" key="1">
    <source>
        <dbReference type="EMBL" id="VTO97013.1"/>
    </source>
</evidence>
<reference evidence="1" key="1">
    <citation type="submission" date="2019-05" db="EMBL/GenBank/DDBJ databases">
        <authorList>
            <person name="Naeem R."/>
            <person name="Antony C."/>
            <person name="Guan Q."/>
        </authorList>
    </citation>
    <scope>NUCLEOTIDE SEQUENCE</scope>
    <source>
        <strain evidence="1">3</strain>
    </source>
</reference>
<dbReference type="EMBL" id="LR589249">
    <property type="protein sequence ID" value="VTO97013.1"/>
    <property type="molecule type" value="Genomic_DNA"/>
</dbReference>
<protein>
    <recommendedName>
        <fullName evidence="2">Lipoprotein</fullName>
    </recommendedName>
</protein>